<dbReference type="InterPro" id="IPR015943">
    <property type="entry name" value="WD40/YVTN_repeat-like_dom_sf"/>
</dbReference>
<sequence>MTSRRAFLAGMLASSLTPIPTWADAGSPAFLSAARLPDGAYVLCGLATNGGMVFQLPLPARGHAAAAHPKRPEVVAFARRPGNFAMVIDCARGAVTTELHAPVGFHFYGHGVFSRDARRLYTTENQYDAARGMIGVWDAANGYKRIGHFESGGIGPHEISRLPETDTLIVANGGIETHPEAGRAKLNLATMAPNLSYISETGEMLEQAALAPDLHQNSIRHIDVNAAGAVAMGMQWQGDMTEVPPLVAVHRRGGAVQLLDAGTELHRDVDGYIGSIAFDPTAEIIAATCPRGGRVLLFDATSGRPRAPVEAIDACGVARHGRGLIVTSGTGAVGALHGTDLTPQSRHNLAFDNHLVRL</sequence>
<dbReference type="InterPro" id="IPR011044">
    <property type="entry name" value="Quino_amine_DH_bsu"/>
</dbReference>
<dbReference type="Proteomes" id="UP000248012">
    <property type="component" value="Unassembled WGS sequence"/>
</dbReference>
<dbReference type="RefSeq" id="WP_110796029.1">
    <property type="nucleotide sequence ID" value="NZ_KZ826484.1"/>
</dbReference>
<evidence type="ECO:0000313" key="2">
    <source>
        <dbReference type="EMBL" id="PYC47722.1"/>
    </source>
</evidence>
<dbReference type="SUPFAM" id="SSF50969">
    <property type="entry name" value="YVTN repeat-like/Quinoprotein amine dehydrogenase"/>
    <property type="match status" value="1"/>
</dbReference>
<reference evidence="2 3" key="1">
    <citation type="submission" date="2018-05" db="EMBL/GenBank/DDBJ databases">
        <title>Oceanovita maritima gen. nov., sp. nov., a marine bacterium in the family Rhodobacteraceae isolated from surface seawater of Lundu port Xiamen, China.</title>
        <authorList>
            <person name="Hetharua B.H."/>
            <person name="Min D."/>
            <person name="Liao H."/>
            <person name="Tian Y."/>
        </authorList>
    </citation>
    <scope>NUCLEOTIDE SEQUENCE [LARGE SCALE GENOMIC DNA]</scope>
    <source>
        <strain evidence="2 3">FSX-11</strain>
    </source>
</reference>
<evidence type="ECO:0000313" key="3">
    <source>
        <dbReference type="Proteomes" id="UP000248012"/>
    </source>
</evidence>
<accession>A0A2V4N1A4</accession>
<keyword evidence="1" id="KW-0732">Signal</keyword>
<dbReference type="Pfam" id="PF07433">
    <property type="entry name" value="DUF1513"/>
    <property type="match status" value="1"/>
</dbReference>
<dbReference type="EMBL" id="QFVT01000005">
    <property type="protein sequence ID" value="PYC47722.1"/>
    <property type="molecule type" value="Genomic_DNA"/>
</dbReference>
<dbReference type="AlphaFoldDB" id="A0A2V4N1A4"/>
<keyword evidence="3" id="KW-1185">Reference proteome</keyword>
<comment type="caution">
    <text evidence="2">The sequence shown here is derived from an EMBL/GenBank/DDBJ whole genome shotgun (WGS) entry which is preliminary data.</text>
</comment>
<evidence type="ECO:0000256" key="1">
    <source>
        <dbReference type="SAM" id="SignalP"/>
    </source>
</evidence>
<proteinExistence type="predicted"/>
<dbReference type="InterPro" id="IPR006311">
    <property type="entry name" value="TAT_signal"/>
</dbReference>
<feature type="signal peptide" evidence="1">
    <location>
        <begin position="1"/>
        <end position="23"/>
    </location>
</feature>
<dbReference type="InterPro" id="IPR008311">
    <property type="entry name" value="UCP028101"/>
</dbReference>
<dbReference type="OrthoDB" id="5624218at2"/>
<gene>
    <name evidence="2" type="ORF">DI396_09890</name>
</gene>
<feature type="chain" id="PRO_5015968871" evidence="1">
    <location>
        <begin position="24"/>
        <end position="358"/>
    </location>
</feature>
<protein>
    <submittedName>
        <fullName evidence="2">DUF1513 domain-containing protein</fullName>
    </submittedName>
</protein>
<organism evidence="2 3">
    <name type="scientific">Litorivita pollutaquae</name>
    <dbReference type="NCBI Taxonomy" id="2200892"/>
    <lineage>
        <taxon>Bacteria</taxon>
        <taxon>Pseudomonadati</taxon>
        <taxon>Pseudomonadota</taxon>
        <taxon>Alphaproteobacteria</taxon>
        <taxon>Rhodobacterales</taxon>
        <taxon>Paracoccaceae</taxon>
        <taxon>Litorivita</taxon>
    </lineage>
</organism>
<dbReference type="PIRSF" id="PIRSF028101">
    <property type="entry name" value="UCP028101"/>
    <property type="match status" value="1"/>
</dbReference>
<name>A0A2V4N1A4_9RHOB</name>
<dbReference type="Gene3D" id="2.130.10.10">
    <property type="entry name" value="YVTN repeat-like/Quinoprotein amine dehydrogenase"/>
    <property type="match status" value="1"/>
</dbReference>
<dbReference type="PROSITE" id="PS51318">
    <property type="entry name" value="TAT"/>
    <property type="match status" value="1"/>
</dbReference>